<dbReference type="STRING" id="1117379.BABA_01545"/>
<evidence type="ECO:0000313" key="1">
    <source>
        <dbReference type="EMBL" id="EKN71325.1"/>
    </source>
</evidence>
<dbReference type="GO" id="GO:0009253">
    <property type="term" value="P:peptidoglycan catabolic process"/>
    <property type="evidence" value="ECO:0007669"/>
    <property type="project" value="InterPro"/>
</dbReference>
<keyword evidence="2" id="KW-1185">Reference proteome</keyword>
<comment type="caution">
    <text evidence="1">The sequence shown here is derived from an EMBL/GenBank/DDBJ whole genome shotgun (WGS) entry which is preliminary data.</text>
</comment>
<reference evidence="1 2" key="1">
    <citation type="journal article" date="2012" name="Front. Microbiol.">
        <title>Redundancy and modularity in membrane-associated dissimilatory nitrate reduction in Bacillus.</title>
        <authorList>
            <person name="Heylen K."/>
            <person name="Keltjens J."/>
        </authorList>
    </citation>
    <scope>NUCLEOTIDE SEQUENCE [LARGE SCALE GENOMIC DNA]</scope>
    <source>
        <strain evidence="2">LMG 21833T</strain>
    </source>
</reference>
<dbReference type="EMBL" id="AJLS01000009">
    <property type="protein sequence ID" value="EKN71325.1"/>
    <property type="molecule type" value="Genomic_DNA"/>
</dbReference>
<organism evidence="1 2">
    <name type="scientific">Neobacillus bataviensis LMG 21833</name>
    <dbReference type="NCBI Taxonomy" id="1117379"/>
    <lineage>
        <taxon>Bacteria</taxon>
        <taxon>Bacillati</taxon>
        <taxon>Bacillota</taxon>
        <taxon>Bacilli</taxon>
        <taxon>Bacillales</taxon>
        <taxon>Bacillaceae</taxon>
        <taxon>Neobacillus</taxon>
    </lineage>
</organism>
<dbReference type="InterPro" id="IPR036505">
    <property type="entry name" value="Amidase/PGRP_sf"/>
</dbReference>
<dbReference type="SUPFAM" id="SSF55846">
    <property type="entry name" value="N-acetylmuramoyl-L-alanine amidase-like"/>
    <property type="match status" value="1"/>
</dbReference>
<dbReference type="Proteomes" id="UP000006316">
    <property type="component" value="Unassembled WGS sequence"/>
</dbReference>
<protein>
    <submittedName>
        <fullName evidence="1">Uncharacterized protein</fullName>
    </submittedName>
</protein>
<dbReference type="AlphaFoldDB" id="K6CJH9"/>
<gene>
    <name evidence="1" type="ORF">BABA_01545</name>
</gene>
<dbReference type="PATRIC" id="fig|1117379.3.peg.324"/>
<evidence type="ECO:0000313" key="2">
    <source>
        <dbReference type="Proteomes" id="UP000006316"/>
    </source>
</evidence>
<sequence>MKTPTRLQERGNDCAASWHLQIDDHQAILSIPFDEMAFAAGDGSNGRAIRSPFTLKFELMLMGIFKRMFRIKMW</sequence>
<dbReference type="GO" id="GO:0008745">
    <property type="term" value="F:N-acetylmuramoyl-L-alanine amidase activity"/>
    <property type="evidence" value="ECO:0007669"/>
    <property type="project" value="InterPro"/>
</dbReference>
<accession>K6CJH9</accession>
<proteinExistence type="predicted"/>
<name>K6CJH9_9BACI</name>
<dbReference type="Gene3D" id="3.40.80.10">
    <property type="entry name" value="Peptidoglycan recognition protein-like"/>
    <property type="match status" value="1"/>
</dbReference>